<protein>
    <submittedName>
        <fullName evidence="2">Uncharacterized protein</fullName>
    </submittedName>
</protein>
<organism evidence="2 3">
    <name type="scientific">Candidatus Ryanbacteria bacterium RIFCSPHIGHO2_02_FULL_45_13b</name>
    <dbReference type="NCBI Taxonomy" id="1802117"/>
    <lineage>
        <taxon>Bacteria</taxon>
        <taxon>Candidatus Ryaniibacteriota</taxon>
    </lineage>
</organism>
<dbReference type="AlphaFoldDB" id="A0A1G2G3L9"/>
<dbReference type="NCBIfam" id="NF041518">
    <property type="entry name" value="choice_anch_Q"/>
    <property type="match status" value="1"/>
</dbReference>
<proteinExistence type="predicted"/>
<sequence length="269" mass="28856">MKDSLFISTSTRNFRLEQFSPNIDTGIAISGLTTDILGNPIYGTPDIGPYEYQPPYTITTSGIPLNGSFRVYKDGKYRMTTATSSTATASLYITPADGFSSSDYSEWLNITINSWNTSGDYSKSWTESSSSAGSTVHTIGDLAPNGFYAVSVDGTRYAQFRADSGGQGTFTYSGGYSTHTFSIAPDLLIGNGPIVGSSFSFPSSTLDNVSVVATTTSPTTSSTTTTTINFSSTVAIKEKIEELQDKLVILLKQLIVLLTEELQNITKTI</sequence>
<gene>
    <name evidence="2" type="ORF">A3J54_01240</name>
</gene>
<reference evidence="2 3" key="1">
    <citation type="journal article" date="2016" name="Nat. Commun.">
        <title>Thousands of microbial genomes shed light on interconnected biogeochemical processes in an aquifer system.</title>
        <authorList>
            <person name="Anantharaman K."/>
            <person name="Brown C.T."/>
            <person name="Hug L.A."/>
            <person name="Sharon I."/>
            <person name="Castelle C.J."/>
            <person name="Probst A.J."/>
            <person name="Thomas B.C."/>
            <person name="Singh A."/>
            <person name="Wilkins M.J."/>
            <person name="Karaoz U."/>
            <person name="Brodie E.L."/>
            <person name="Williams K.H."/>
            <person name="Hubbard S.S."/>
            <person name="Banfield J.F."/>
        </authorList>
    </citation>
    <scope>NUCLEOTIDE SEQUENCE [LARGE SCALE GENOMIC DNA]</scope>
</reference>
<dbReference type="Proteomes" id="UP000176576">
    <property type="component" value="Unassembled WGS sequence"/>
</dbReference>
<keyword evidence="1" id="KW-0175">Coiled coil</keyword>
<evidence type="ECO:0000313" key="3">
    <source>
        <dbReference type="Proteomes" id="UP000176576"/>
    </source>
</evidence>
<name>A0A1G2G3L9_9BACT</name>
<feature type="coiled-coil region" evidence="1">
    <location>
        <begin position="233"/>
        <end position="260"/>
    </location>
</feature>
<dbReference type="InterPro" id="IPR059226">
    <property type="entry name" value="Choice_anch_Q_dom"/>
</dbReference>
<dbReference type="EMBL" id="MHNN01000029">
    <property type="protein sequence ID" value="OGZ44767.1"/>
    <property type="molecule type" value="Genomic_DNA"/>
</dbReference>
<accession>A0A1G2G3L9</accession>
<evidence type="ECO:0000313" key="2">
    <source>
        <dbReference type="EMBL" id="OGZ44767.1"/>
    </source>
</evidence>
<comment type="caution">
    <text evidence="2">The sequence shown here is derived from an EMBL/GenBank/DDBJ whole genome shotgun (WGS) entry which is preliminary data.</text>
</comment>
<evidence type="ECO:0000256" key="1">
    <source>
        <dbReference type="SAM" id="Coils"/>
    </source>
</evidence>